<keyword evidence="5" id="KW-1185">Reference proteome</keyword>
<dbReference type="Gene3D" id="3.40.50.300">
    <property type="entry name" value="P-loop containing nucleotide triphosphate hydrolases"/>
    <property type="match status" value="1"/>
</dbReference>
<dbReference type="Proteomes" id="UP000694865">
    <property type="component" value="Unplaced"/>
</dbReference>
<evidence type="ECO:0000256" key="2">
    <source>
        <dbReference type="ARBA" id="ARBA00022741"/>
    </source>
</evidence>
<accession>A0ABM0M1T7</accession>
<dbReference type="PANTHER" id="PTHR10903">
    <property type="entry name" value="GTPASE, IMAP FAMILY MEMBER-RELATED"/>
    <property type="match status" value="1"/>
</dbReference>
<dbReference type="GeneID" id="102802500"/>
<evidence type="ECO:0000313" key="5">
    <source>
        <dbReference type="Proteomes" id="UP000694865"/>
    </source>
</evidence>
<dbReference type="SUPFAM" id="SSF52540">
    <property type="entry name" value="P-loop containing nucleoside triphosphate hydrolases"/>
    <property type="match status" value="1"/>
</dbReference>
<keyword evidence="2" id="KW-0547">Nucleotide-binding</keyword>
<dbReference type="InterPro" id="IPR045058">
    <property type="entry name" value="GIMA/IAN/Toc"/>
</dbReference>
<dbReference type="PANTHER" id="PTHR10903:SF184">
    <property type="entry name" value="GTP-BINDING PROTEIN A"/>
    <property type="match status" value="1"/>
</dbReference>
<evidence type="ECO:0000256" key="3">
    <source>
        <dbReference type="ARBA" id="ARBA00023134"/>
    </source>
</evidence>
<evidence type="ECO:0000259" key="4">
    <source>
        <dbReference type="PROSITE" id="PS51720"/>
    </source>
</evidence>
<comment type="similarity">
    <text evidence="1">Belongs to the TRAFAC class TrmE-Era-EngA-EngB-Septin-like GTPase superfamily. AIG1/Toc34/Toc159-like paraseptin GTPase family. IAN subfamily.</text>
</comment>
<protein>
    <submittedName>
        <fullName evidence="6">GTPase IMAP family member 7-like</fullName>
    </submittedName>
</protein>
<dbReference type="PROSITE" id="PS51720">
    <property type="entry name" value="G_AIG1"/>
    <property type="match status" value="1"/>
</dbReference>
<reference evidence="6" key="1">
    <citation type="submission" date="2025-08" db="UniProtKB">
        <authorList>
            <consortium name="RefSeq"/>
        </authorList>
    </citation>
    <scope>IDENTIFICATION</scope>
    <source>
        <tissue evidence="6">Testes</tissue>
    </source>
</reference>
<proteinExistence type="inferred from homology"/>
<dbReference type="InterPro" id="IPR006703">
    <property type="entry name" value="G_AIG1"/>
</dbReference>
<sequence>MTSEQDSTETAPQTETRRDTLNIILLGRTGSGKSATGNSIIGERVFHSARSLVSATEKTQWASSQFGQRKIVVIDTPGLFDNRDDSSQSHVLTEVSKSIGIAVSQGDGIDALVLTLNADERLTEEHIAGIKVIRQVFGDNIMNRVIVLFTRKDQLDQEGMTLDQYLSDVPPFLKRLFRDCGNRVMAFDNDTDNTQDKQDQVDKLIEMVDKTNEQNGNKPFNNHLTERVKEILKMDRDQYNGDADEAVKMQCVDIANGDAIIIRNIAAVFFRILSHALRLLWGQL</sequence>
<feature type="domain" description="AIG1-type G" evidence="4">
    <location>
        <begin position="18"/>
        <end position="229"/>
    </location>
</feature>
<name>A0ABM0M1T7_SACKO</name>
<dbReference type="Pfam" id="PF04548">
    <property type="entry name" value="AIG1"/>
    <property type="match status" value="1"/>
</dbReference>
<dbReference type="InterPro" id="IPR027417">
    <property type="entry name" value="P-loop_NTPase"/>
</dbReference>
<evidence type="ECO:0000313" key="6">
    <source>
        <dbReference type="RefSeq" id="XP_006813978.1"/>
    </source>
</evidence>
<dbReference type="RefSeq" id="XP_006813978.1">
    <property type="nucleotide sequence ID" value="XM_006813915.1"/>
</dbReference>
<organism evidence="5 6">
    <name type="scientific">Saccoglossus kowalevskii</name>
    <name type="common">Acorn worm</name>
    <dbReference type="NCBI Taxonomy" id="10224"/>
    <lineage>
        <taxon>Eukaryota</taxon>
        <taxon>Metazoa</taxon>
        <taxon>Hemichordata</taxon>
        <taxon>Enteropneusta</taxon>
        <taxon>Harrimaniidae</taxon>
        <taxon>Saccoglossus</taxon>
    </lineage>
</organism>
<evidence type="ECO:0000256" key="1">
    <source>
        <dbReference type="ARBA" id="ARBA00008535"/>
    </source>
</evidence>
<keyword evidence="3" id="KW-0342">GTP-binding</keyword>
<gene>
    <name evidence="6" type="primary">LOC102802500</name>
</gene>